<dbReference type="Pfam" id="PF02643">
    <property type="entry name" value="DUF192"/>
    <property type="match status" value="1"/>
</dbReference>
<dbReference type="AlphaFoldDB" id="A0A1G2QER7"/>
<accession>A0A1G2QER7</accession>
<dbReference type="InterPro" id="IPR003795">
    <property type="entry name" value="DUF192"/>
</dbReference>
<dbReference type="InterPro" id="IPR038695">
    <property type="entry name" value="Saro_0823-like_sf"/>
</dbReference>
<dbReference type="PANTHER" id="PTHR37953">
    <property type="entry name" value="UPF0127 PROTEIN MJ1496"/>
    <property type="match status" value="1"/>
</dbReference>
<dbReference type="Proteomes" id="UP000177043">
    <property type="component" value="Unassembled WGS sequence"/>
</dbReference>
<dbReference type="PANTHER" id="PTHR37953:SF1">
    <property type="entry name" value="UPF0127 PROTEIN MJ1496"/>
    <property type="match status" value="1"/>
</dbReference>
<evidence type="ECO:0000313" key="2">
    <source>
        <dbReference type="Proteomes" id="UP000177043"/>
    </source>
</evidence>
<gene>
    <name evidence="1" type="ORF">A2571_02250</name>
</gene>
<dbReference type="STRING" id="1802438.A2571_02250"/>
<protein>
    <recommendedName>
        <fullName evidence="3">DUF192 domain-containing protein</fullName>
    </recommendedName>
</protein>
<dbReference type="EMBL" id="MHTJ01000003">
    <property type="protein sequence ID" value="OHA58569.1"/>
    <property type="molecule type" value="Genomic_DNA"/>
</dbReference>
<dbReference type="Gene3D" id="2.60.120.1140">
    <property type="entry name" value="Protein of unknown function DUF192"/>
    <property type="match status" value="1"/>
</dbReference>
<name>A0A1G2QER7_9BACT</name>
<organism evidence="1 2">
    <name type="scientific">Candidatus Vogelbacteria bacterium RIFOXYD1_FULL_44_32</name>
    <dbReference type="NCBI Taxonomy" id="1802438"/>
    <lineage>
        <taxon>Bacteria</taxon>
        <taxon>Candidatus Vogeliibacteriota</taxon>
    </lineage>
</organism>
<proteinExistence type="predicted"/>
<reference evidence="1 2" key="1">
    <citation type="journal article" date="2016" name="Nat. Commun.">
        <title>Thousands of microbial genomes shed light on interconnected biogeochemical processes in an aquifer system.</title>
        <authorList>
            <person name="Anantharaman K."/>
            <person name="Brown C.T."/>
            <person name="Hug L.A."/>
            <person name="Sharon I."/>
            <person name="Castelle C.J."/>
            <person name="Probst A.J."/>
            <person name="Thomas B.C."/>
            <person name="Singh A."/>
            <person name="Wilkins M.J."/>
            <person name="Karaoz U."/>
            <person name="Brodie E.L."/>
            <person name="Williams K.H."/>
            <person name="Hubbard S.S."/>
            <person name="Banfield J.F."/>
        </authorList>
    </citation>
    <scope>NUCLEOTIDE SEQUENCE [LARGE SCALE GENOMIC DNA]</scope>
</reference>
<evidence type="ECO:0000313" key="1">
    <source>
        <dbReference type="EMBL" id="OHA58569.1"/>
    </source>
</evidence>
<evidence type="ECO:0008006" key="3">
    <source>
        <dbReference type="Google" id="ProtNLM"/>
    </source>
</evidence>
<sequence>MRNNLLILVVVIILVAIWWFSLRAPTADKEIVSLGKVNIPVEVSRTPTEWGQGLSGRKSLPAGEGMLFVFPAPAIQEFWMPDMHFPLDIVWITGGQVVGIEANVSNDFDPQHPKYYHSPVPVEYVLELNAGFMAKNGLKVGTEVKI</sequence>
<comment type="caution">
    <text evidence="1">The sequence shown here is derived from an EMBL/GenBank/DDBJ whole genome shotgun (WGS) entry which is preliminary data.</text>
</comment>